<dbReference type="PANTHER" id="PTHR47221:SF6">
    <property type="entry name" value="FIBRINOGEN ALPHA CHAIN"/>
    <property type="match status" value="1"/>
</dbReference>
<dbReference type="GO" id="GO:0005576">
    <property type="term" value="C:extracellular region"/>
    <property type="evidence" value="ECO:0007669"/>
    <property type="project" value="UniProtKB-SubCell"/>
</dbReference>
<evidence type="ECO:0000256" key="3">
    <source>
        <dbReference type="ARBA" id="ARBA00022729"/>
    </source>
</evidence>
<dbReference type="Proteomes" id="UP001497623">
    <property type="component" value="Unassembled WGS sequence"/>
</dbReference>
<reference evidence="9 10" key="1">
    <citation type="submission" date="2024-05" db="EMBL/GenBank/DDBJ databases">
        <authorList>
            <person name="Wallberg A."/>
        </authorList>
    </citation>
    <scope>NUCLEOTIDE SEQUENCE [LARGE SCALE GENOMIC DNA]</scope>
</reference>
<dbReference type="Gene3D" id="3.90.215.10">
    <property type="entry name" value="Gamma Fibrinogen, chain A, domain 1"/>
    <property type="match status" value="1"/>
</dbReference>
<dbReference type="PANTHER" id="PTHR47221">
    <property type="entry name" value="FIBRINOGEN ALPHA CHAIN"/>
    <property type="match status" value="1"/>
</dbReference>
<dbReference type="InterPro" id="IPR014716">
    <property type="entry name" value="Fibrinogen_a/b/g_C_1"/>
</dbReference>
<keyword evidence="5" id="KW-1015">Disulfide bond</keyword>
<feature type="compositionally biased region" description="Polar residues" evidence="7">
    <location>
        <begin position="292"/>
        <end position="314"/>
    </location>
</feature>
<evidence type="ECO:0000259" key="8">
    <source>
        <dbReference type="PROSITE" id="PS51406"/>
    </source>
</evidence>
<dbReference type="InterPro" id="IPR002181">
    <property type="entry name" value="Fibrinogen_a/b/g_C_dom"/>
</dbReference>
<evidence type="ECO:0000256" key="6">
    <source>
        <dbReference type="ARBA" id="ARBA00023180"/>
    </source>
</evidence>
<evidence type="ECO:0000256" key="5">
    <source>
        <dbReference type="ARBA" id="ARBA00023157"/>
    </source>
</evidence>
<dbReference type="InterPro" id="IPR037579">
    <property type="entry name" value="FIB_ANG-like"/>
</dbReference>
<evidence type="ECO:0000256" key="2">
    <source>
        <dbReference type="ARBA" id="ARBA00022525"/>
    </source>
</evidence>
<evidence type="ECO:0000256" key="4">
    <source>
        <dbReference type="ARBA" id="ARBA00023054"/>
    </source>
</evidence>
<feature type="region of interest" description="Disordered" evidence="7">
    <location>
        <begin position="292"/>
        <end position="315"/>
    </location>
</feature>
<dbReference type="Gene3D" id="4.10.530.10">
    <property type="entry name" value="Gamma-fibrinogen Carboxyl Terminal Fragment, domain 2"/>
    <property type="match status" value="1"/>
</dbReference>
<dbReference type="SUPFAM" id="SSF56496">
    <property type="entry name" value="Fibrinogen C-terminal domain-like"/>
    <property type="match status" value="1"/>
</dbReference>
<accession>A0AAV2QJ79</accession>
<evidence type="ECO:0000313" key="10">
    <source>
        <dbReference type="Proteomes" id="UP001497623"/>
    </source>
</evidence>
<dbReference type="PROSITE" id="PS51406">
    <property type="entry name" value="FIBRINOGEN_C_2"/>
    <property type="match status" value="1"/>
</dbReference>
<feature type="non-terminal residue" evidence="9">
    <location>
        <position position="627"/>
    </location>
</feature>
<evidence type="ECO:0000256" key="7">
    <source>
        <dbReference type="SAM" id="MobiDB-lite"/>
    </source>
</evidence>
<keyword evidence="6" id="KW-0325">Glycoprotein</keyword>
<dbReference type="Pfam" id="PF00147">
    <property type="entry name" value="Fibrinogen_C"/>
    <property type="match status" value="1"/>
</dbReference>
<dbReference type="CDD" id="cd00087">
    <property type="entry name" value="FReD"/>
    <property type="match status" value="1"/>
</dbReference>
<protein>
    <recommendedName>
        <fullName evidence="8">Fibrinogen C-terminal domain-containing protein</fullName>
    </recommendedName>
</protein>
<dbReference type="AlphaFoldDB" id="A0AAV2QJ79"/>
<gene>
    <name evidence="9" type="ORF">MNOR_LOCUS12115</name>
</gene>
<feature type="domain" description="Fibrinogen C-terminal" evidence="8">
    <location>
        <begin position="337"/>
        <end position="528"/>
    </location>
</feature>
<keyword evidence="4" id="KW-0175">Coiled coil</keyword>
<name>A0AAV2QJ79_MEGNR</name>
<dbReference type="SMART" id="SM00186">
    <property type="entry name" value="FBG"/>
    <property type="match status" value="1"/>
</dbReference>
<proteinExistence type="predicted"/>
<dbReference type="EMBL" id="CAXKWB010006544">
    <property type="protein sequence ID" value="CAL4083246.1"/>
    <property type="molecule type" value="Genomic_DNA"/>
</dbReference>
<evidence type="ECO:0000313" key="9">
    <source>
        <dbReference type="EMBL" id="CAL4083246.1"/>
    </source>
</evidence>
<keyword evidence="2" id="KW-0964">Secreted</keyword>
<evidence type="ECO:0000256" key="1">
    <source>
        <dbReference type="ARBA" id="ARBA00004613"/>
    </source>
</evidence>
<keyword evidence="3" id="KW-0732">Signal</keyword>
<sequence>MDKALERLVHRLDTMEERLAINFNITNQMMHIMESQELSNHVSRIDGKINNIQVSLDSNALPQDELIAEASESYRINIPSVQHVLHKNPSISALQQTLDGVYESCSTIDRRLQYHMDIVNDNLEVLSHNVKDIHLAVIDEPSTGISASEDAIFNNRTMVEPRNKIDLLMSRMDPFVTVWQKMEEVWDVVVGTKTSVDHLVPKSDALLSTSERQERAISVIQFDLNEKANKIIKNLGQMEERLKTIPPNGKADRDHINPISLIRLTHVEEDKPNEQPPPFDLLDQTFLTEISGSDPTVTTTERSDQNQNSRTQSGLVFPSVQKKPVVINSTFVLSDDDSQVKQGYSCSDLMLQGMKESDTYYIKIRGTTYWFLKVYCDMQTASGGWTVIQRREDYGEPRENFIRDWNAYKHGFGNSNEEFWLGNENIYMLTNTEDYILRIELEDFDGNKRYAEYSTFKLHGEGEMYKLEIGGYSGNAGDSLNDPWYGSNLSPFSTYNSDNDRSSLNCASMLKGGWWWRSCGRGLNGLYLTDPNDLTARQGTADGGPTLPFMHRDSVSELFINVLSRSLILLPLIPNGPAAFAKSRYTLGLGAPPRCSIMLTFNTLSNTFIMCDKLCRYSIRSCSRVVF</sequence>
<comment type="subcellular location">
    <subcellularLocation>
        <location evidence="1">Secreted</location>
    </subcellularLocation>
</comment>
<keyword evidence="10" id="KW-1185">Reference proteome</keyword>
<dbReference type="InterPro" id="IPR036056">
    <property type="entry name" value="Fibrinogen-like_C"/>
</dbReference>
<comment type="caution">
    <text evidence="9">The sequence shown here is derived from an EMBL/GenBank/DDBJ whole genome shotgun (WGS) entry which is preliminary data.</text>
</comment>
<organism evidence="9 10">
    <name type="scientific">Meganyctiphanes norvegica</name>
    <name type="common">Northern krill</name>
    <name type="synonym">Thysanopoda norvegica</name>
    <dbReference type="NCBI Taxonomy" id="48144"/>
    <lineage>
        <taxon>Eukaryota</taxon>
        <taxon>Metazoa</taxon>
        <taxon>Ecdysozoa</taxon>
        <taxon>Arthropoda</taxon>
        <taxon>Crustacea</taxon>
        <taxon>Multicrustacea</taxon>
        <taxon>Malacostraca</taxon>
        <taxon>Eumalacostraca</taxon>
        <taxon>Eucarida</taxon>
        <taxon>Euphausiacea</taxon>
        <taxon>Euphausiidae</taxon>
        <taxon>Meganyctiphanes</taxon>
    </lineage>
</organism>